<proteinExistence type="inferred from homology"/>
<dbReference type="InterPro" id="IPR005016">
    <property type="entry name" value="TDE1/TMS"/>
</dbReference>
<dbReference type="GO" id="GO:0016020">
    <property type="term" value="C:membrane"/>
    <property type="evidence" value="ECO:0007669"/>
    <property type="project" value="UniProtKB-SubCell"/>
</dbReference>
<comment type="similarity">
    <text evidence="2">Belongs to the TDE1 family.</text>
</comment>
<evidence type="ECO:0000256" key="4">
    <source>
        <dbReference type="ARBA" id="ARBA00022989"/>
    </source>
</evidence>
<feature type="transmembrane region" description="Helical" evidence="7">
    <location>
        <begin position="225"/>
        <end position="248"/>
    </location>
</feature>
<evidence type="ECO:0000256" key="2">
    <source>
        <dbReference type="ARBA" id="ARBA00006665"/>
    </source>
</evidence>
<evidence type="ECO:0008006" key="9">
    <source>
        <dbReference type="Google" id="ProtNLM"/>
    </source>
</evidence>
<feature type="transmembrane region" description="Helical" evidence="7">
    <location>
        <begin position="392"/>
        <end position="413"/>
    </location>
</feature>
<feature type="transmembrane region" description="Helical" evidence="7">
    <location>
        <begin position="292"/>
        <end position="314"/>
    </location>
</feature>
<organism evidence="8">
    <name type="scientific">Chlamydomonas euryale</name>
    <dbReference type="NCBI Taxonomy" id="1486919"/>
    <lineage>
        <taxon>Eukaryota</taxon>
        <taxon>Viridiplantae</taxon>
        <taxon>Chlorophyta</taxon>
        <taxon>core chlorophytes</taxon>
        <taxon>Chlorophyceae</taxon>
        <taxon>CS clade</taxon>
        <taxon>Chlamydomonadales</taxon>
        <taxon>Chlamydomonadaceae</taxon>
        <taxon>Chlamydomonas</taxon>
    </lineage>
</organism>
<protein>
    <recommendedName>
        <fullName evidence="9">Serine incorporator</fullName>
    </recommendedName>
</protein>
<name>A0A7R9VXP2_9CHLO</name>
<feature type="transmembrane region" description="Helical" evidence="7">
    <location>
        <begin position="149"/>
        <end position="170"/>
    </location>
</feature>
<evidence type="ECO:0000256" key="1">
    <source>
        <dbReference type="ARBA" id="ARBA00004141"/>
    </source>
</evidence>
<keyword evidence="4 7" id="KW-1133">Transmembrane helix</keyword>
<dbReference type="PANTHER" id="PTHR10383:SF9">
    <property type="entry name" value="SERINE INCORPORATOR, ISOFORM F"/>
    <property type="match status" value="1"/>
</dbReference>
<feature type="transmembrane region" description="Helical" evidence="7">
    <location>
        <begin position="87"/>
        <end position="109"/>
    </location>
</feature>
<evidence type="ECO:0000256" key="6">
    <source>
        <dbReference type="SAM" id="MobiDB-lite"/>
    </source>
</evidence>
<feature type="transmembrane region" description="Helical" evidence="7">
    <location>
        <begin position="425"/>
        <end position="446"/>
    </location>
</feature>
<keyword evidence="5 7" id="KW-0472">Membrane</keyword>
<dbReference type="PANTHER" id="PTHR10383">
    <property type="entry name" value="SERINE INCORPORATOR"/>
    <property type="match status" value="1"/>
</dbReference>
<gene>
    <name evidence="8" type="ORF">CEUR00632_LOCUS19171</name>
</gene>
<feature type="transmembrane region" description="Helical" evidence="7">
    <location>
        <begin position="190"/>
        <end position="213"/>
    </location>
</feature>
<feature type="transmembrane region" description="Helical" evidence="7">
    <location>
        <begin position="125"/>
        <end position="142"/>
    </location>
</feature>
<evidence type="ECO:0000256" key="3">
    <source>
        <dbReference type="ARBA" id="ARBA00022692"/>
    </source>
</evidence>
<comment type="subcellular location">
    <subcellularLocation>
        <location evidence="1">Membrane</location>
        <topology evidence="1">Multi-pass membrane protein</topology>
    </subcellularLocation>
</comment>
<evidence type="ECO:0000256" key="5">
    <source>
        <dbReference type="ARBA" id="ARBA00023136"/>
    </source>
</evidence>
<evidence type="ECO:0000313" key="8">
    <source>
        <dbReference type="EMBL" id="CAD8307542.1"/>
    </source>
</evidence>
<feature type="region of interest" description="Disordered" evidence="6">
    <location>
        <begin position="352"/>
        <end position="373"/>
    </location>
</feature>
<sequence length="460" mass="49551">MFIPVAGWMGSCIASAAGFMACQACTCVSREVLTHSARVAWSALFFVAMLVAWLMRDFAQPLLEKIPWIAREAAHMGMDERWYGQQAVYRVSMGSFLFFLTMSGIMVGIKYTSDNRDRYLHHGNWLIKLGVWLVFAALPFLFPTNVVNAYAWLARFGSGLFLVIQMVILLDFVQTWNDSWVAAGEDDEQWLYALLGLTVAAYAGVLTTAGLMFHWFSPAGVDGGCSFNVALITLVLLGVIVCALVSLHPSTSKGSIFPSAAVGMYTVYLCFSAMESEPKEYACNGLGQQITAASGATLAVGMVATLAAVVYAAFRAGSNTHLFMLDGSLDGGEAAPERAALLGGDGGDAETGAAGLDGLPDTPPTRGDGMARGGGGGVSPALADFTPVSYNYAFFHLIFALASMYIAMLLTGWGQVEQDKERIDVGWASVWVKVTAQWMTTMLYVWTLLAPSLFPDRDFS</sequence>
<dbReference type="Pfam" id="PF03348">
    <property type="entry name" value="Serinc"/>
    <property type="match status" value="1"/>
</dbReference>
<reference evidence="8" key="1">
    <citation type="submission" date="2021-01" db="EMBL/GenBank/DDBJ databases">
        <authorList>
            <person name="Corre E."/>
            <person name="Pelletier E."/>
            <person name="Niang G."/>
            <person name="Scheremetjew M."/>
            <person name="Finn R."/>
            <person name="Kale V."/>
            <person name="Holt S."/>
            <person name="Cochrane G."/>
            <person name="Meng A."/>
            <person name="Brown T."/>
            <person name="Cohen L."/>
        </authorList>
    </citation>
    <scope>NUCLEOTIDE SEQUENCE</scope>
    <source>
        <strain evidence="8">CCMP219</strain>
    </source>
</reference>
<feature type="transmembrane region" description="Helical" evidence="7">
    <location>
        <begin position="39"/>
        <end position="55"/>
    </location>
</feature>
<dbReference type="EMBL" id="HBEC01041214">
    <property type="protein sequence ID" value="CAD8307542.1"/>
    <property type="molecule type" value="Transcribed_RNA"/>
</dbReference>
<evidence type="ECO:0000256" key="7">
    <source>
        <dbReference type="SAM" id="Phobius"/>
    </source>
</evidence>
<dbReference type="AlphaFoldDB" id="A0A7R9VXP2"/>
<accession>A0A7R9VXP2</accession>
<keyword evidence="3 7" id="KW-0812">Transmembrane</keyword>